<name>A0A0H4KD34_9BACI</name>
<gene>
    <name evidence="1" type="ORF">BEH_07950</name>
</gene>
<dbReference type="PATRIC" id="fig|135735.6.peg.1629"/>
<reference evidence="1 2" key="1">
    <citation type="journal article" date="2015" name="PLoS ONE">
        <title>Genome Sequence of Bacillus endophyticus and Analysis of Its Companion Mechanism in the Ketogulonigenium vulgare-Bacillus Strain Consortium.</title>
        <authorList>
            <person name="Jia N."/>
            <person name="Du J."/>
            <person name="Ding M.Z."/>
            <person name="Gao F."/>
            <person name="Yuan Y.J."/>
        </authorList>
    </citation>
    <scope>NUCLEOTIDE SEQUENCE [LARGE SCALE GENOMIC DNA]</scope>
    <source>
        <strain evidence="1 2">Hbe603</strain>
    </source>
</reference>
<dbReference type="RefSeq" id="WP_046216998.1">
    <property type="nucleotide sequence ID" value="NZ_CP011974.1"/>
</dbReference>
<evidence type="ECO:0000313" key="2">
    <source>
        <dbReference type="Proteomes" id="UP000036202"/>
    </source>
</evidence>
<dbReference type="AlphaFoldDB" id="A0A0H4KD34"/>
<organism evidence="1 2">
    <name type="scientific">Priestia filamentosa</name>
    <dbReference type="NCBI Taxonomy" id="1402861"/>
    <lineage>
        <taxon>Bacteria</taxon>
        <taxon>Bacillati</taxon>
        <taxon>Bacillota</taxon>
        <taxon>Bacilli</taxon>
        <taxon>Bacillales</taxon>
        <taxon>Bacillaceae</taxon>
        <taxon>Priestia</taxon>
    </lineage>
</organism>
<dbReference type="KEGG" id="beo:BEH_07950"/>
<keyword evidence="2" id="KW-1185">Reference proteome</keyword>
<evidence type="ECO:0000313" key="1">
    <source>
        <dbReference type="EMBL" id="AKO92037.1"/>
    </source>
</evidence>
<dbReference type="Proteomes" id="UP000036202">
    <property type="component" value="Chromosome"/>
</dbReference>
<reference evidence="2" key="2">
    <citation type="submission" date="2015-06" db="EMBL/GenBank/DDBJ databases">
        <title>Genome Sequence of Bacillus endophyticus and Analysis of its Companion Mechanism in the Ketogulonigenium vulgare-Bacillus strain Consortium.</title>
        <authorList>
            <person name="Jia N."/>
            <person name="Du J."/>
            <person name="Ding M.-Z."/>
            <person name="Gao F."/>
            <person name="Yuan Y.-J."/>
        </authorList>
    </citation>
    <scope>NUCLEOTIDE SEQUENCE [LARGE SCALE GENOMIC DNA]</scope>
    <source>
        <strain evidence="2">Hbe603</strain>
    </source>
</reference>
<protein>
    <submittedName>
        <fullName evidence="1">Uncharacterized protein</fullName>
    </submittedName>
</protein>
<dbReference type="EMBL" id="CP011974">
    <property type="protein sequence ID" value="AKO92037.1"/>
    <property type="molecule type" value="Genomic_DNA"/>
</dbReference>
<proteinExistence type="predicted"/>
<sequence>MSEAFEYEVHNEKPKLSEEESRSIWEAYASEYMMGSGEMDDLMLNTSEEAAYAEYDANNTTDRIIKD</sequence>
<accession>A0A0H4KD34</accession>